<evidence type="ECO:0000313" key="2">
    <source>
        <dbReference type="EMBL" id="KZV98616.1"/>
    </source>
</evidence>
<evidence type="ECO:0008006" key="4">
    <source>
        <dbReference type="Google" id="ProtNLM"/>
    </source>
</evidence>
<evidence type="ECO:0000256" key="1">
    <source>
        <dbReference type="SAM" id="MobiDB-lite"/>
    </source>
</evidence>
<organism evidence="2 3">
    <name type="scientific">Exidia glandulosa HHB12029</name>
    <dbReference type="NCBI Taxonomy" id="1314781"/>
    <lineage>
        <taxon>Eukaryota</taxon>
        <taxon>Fungi</taxon>
        <taxon>Dikarya</taxon>
        <taxon>Basidiomycota</taxon>
        <taxon>Agaricomycotina</taxon>
        <taxon>Agaricomycetes</taxon>
        <taxon>Auriculariales</taxon>
        <taxon>Exidiaceae</taxon>
        <taxon>Exidia</taxon>
    </lineage>
</organism>
<dbReference type="FunCoup" id="A0A165M130">
    <property type="interactions" value="363"/>
</dbReference>
<accession>A0A165M130</accession>
<reference evidence="2 3" key="1">
    <citation type="journal article" date="2016" name="Mol. Biol. Evol.">
        <title>Comparative Genomics of Early-Diverging Mushroom-Forming Fungi Provides Insights into the Origins of Lignocellulose Decay Capabilities.</title>
        <authorList>
            <person name="Nagy L.G."/>
            <person name="Riley R."/>
            <person name="Tritt A."/>
            <person name="Adam C."/>
            <person name="Daum C."/>
            <person name="Floudas D."/>
            <person name="Sun H."/>
            <person name="Yadav J.S."/>
            <person name="Pangilinan J."/>
            <person name="Larsson K.H."/>
            <person name="Matsuura K."/>
            <person name="Barry K."/>
            <person name="Labutti K."/>
            <person name="Kuo R."/>
            <person name="Ohm R.A."/>
            <person name="Bhattacharya S.S."/>
            <person name="Shirouzu T."/>
            <person name="Yoshinaga Y."/>
            <person name="Martin F.M."/>
            <person name="Grigoriev I.V."/>
            <person name="Hibbett D.S."/>
        </authorList>
    </citation>
    <scope>NUCLEOTIDE SEQUENCE [LARGE SCALE GENOMIC DNA]</scope>
    <source>
        <strain evidence="2 3">HHB12029</strain>
    </source>
</reference>
<dbReference type="EMBL" id="KV425916">
    <property type="protein sequence ID" value="KZV98616.1"/>
    <property type="molecule type" value="Genomic_DNA"/>
</dbReference>
<sequence length="429" mass="47122">MLSPLGFGASLKLVPHQGVLFLRPDPDDADNDDVLLYGDVLVTLPQSKDIGKIVVRHVLNYTVSPPGYSSEQGQLEVDETEIEVNTRLQRGEHRFPWAIRLSQTTLPYERTAYGLVVHMLEACAPGAGAFASDLQASFRLKVVMSPVRDYYVQPVERRLDGALTELGPYSVVLRSPHLTVAGLLHISISLPSVPSDISLASISISVAQSTVIQLPSQPEKSINTPDQILNVVRLNRSIPRQPLSQTEAALEPGVLYTAAGMPHDSTLLAVIPTGQAFDAQYLTRLPNDQELRPTTIHGVRTKRQYIFSISHELRIEIVYSTPTSRQRLAKFRQPISFLSCCVSCDGALLPCYSQTDSDTSASSRAVDVERTLRECVCERSMAQVMGQFPNFYAEALTVPTPVEGQAERRPKAIYVPGENDSSSSHASIE</sequence>
<dbReference type="InParanoid" id="A0A165M130"/>
<feature type="region of interest" description="Disordered" evidence="1">
    <location>
        <begin position="407"/>
        <end position="429"/>
    </location>
</feature>
<evidence type="ECO:0000313" key="3">
    <source>
        <dbReference type="Proteomes" id="UP000077266"/>
    </source>
</evidence>
<protein>
    <recommendedName>
        <fullName evidence="4">Arrestin-like N-terminal domain-containing protein</fullName>
    </recommendedName>
</protein>
<keyword evidence="3" id="KW-1185">Reference proteome</keyword>
<dbReference type="OrthoDB" id="2586454at2759"/>
<dbReference type="STRING" id="1314781.A0A165M130"/>
<dbReference type="Proteomes" id="UP000077266">
    <property type="component" value="Unassembled WGS sequence"/>
</dbReference>
<dbReference type="AlphaFoldDB" id="A0A165M130"/>
<feature type="compositionally biased region" description="Polar residues" evidence="1">
    <location>
        <begin position="419"/>
        <end position="429"/>
    </location>
</feature>
<proteinExistence type="predicted"/>
<gene>
    <name evidence="2" type="ORF">EXIGLDRAFT_746508</name>
</gene>
<name>A0A165M130_EXIGL</name>